<feature type="signal peptide" evidence="1">
    <location>
        <begin position="1"/>
        <end position="22"/>
    </location>
</feature>
<evidence type="ECO:0000256" key="1">
    <source>
        <dbReference type="SAM" id="SignalP"/>
    </source>
</evidence>
<dbReference type="RefSeq" id="WP_170068318.1">
    <property type="nucleotide sequence ID" value="NZ_PVYX01000001.1"/>
</dbReference>
<dbReference type="EMBL" id="PVYX01000001">
    <property type="protein sequence ID" value="PRX56414.1"/>
    <property type="molecule type" value="Genomic_DNA"/>
</dbReference>
<keyword evidence="3" id="KW-1185">Reference proteome</keyword>
<evidence type="ECO:0000313" key="2">
    <source>
        <dbReference type="EMBL" id="PRX56414.1"/>
    </source>
</evidence>
<dbReference type="PROSITE" id="PS51257">
    <property type="entry name" value="PROKAR_LIPOPROTEIN"/>
    <property type="match status" value="1"/>
</dbReference>
<dbReference type="AlphaFoldDB" id="A0A2T0MFS6"/>
<accession>A0A2T0MFS6</accession>
<protein>
    <recommendedName>
        <fullName evidence="4">NigD-like protein</fullName>
    </recommendedName>
</protein>
<evidence type="ECO:0000313" key="3">
    <source>
        <dbReference type="Proteomes" id="UP000237640"/>
    </source>
</evidence>
<dbReference type="Proteomes" id="UP000237640">
    <property type="component" value="Unassembled WGS sequence"/>
</dbReference>
<feature type="chain" id="PRO_5015727592" description="NigD-like protein" evidence="1">
    <location>
        <begin position="23"/>
        <end position="248"/>
    </location>
</feature>
<organism evidence="2 3">
    <name type="scientific">Flagellimonas meridianipacifica</name>
    <dbReference type="NCBI Taxonomy" id="1080225"/>
    <lineage>
        <taxon>Bacteria</taxon>
        <taxon>Pseudomonadati</taxon>
        <taxon>Bacteroidota</taxon>
        <taxon>Flavobacteriia</taxon>
        <taxon>Flavobacteriales</taxon>
        <taxon>Flavobacteriaceae</taxon>
        <taxon>Flagellimonas</taxon>
    </lineage>
</organism>
<reference evidence="2 3" key="1">
    <citation type="submission" date="2018-03" db="EMBL/GenBank/DDBJ databases">
        <title>Genomic Encyclopedia of Archaeal and Bacterial Type Strains, Phase II (KMG-II): from individual species to whole genera.</title>
        <authorList>
            <person name="Goeker M."/>
        </authorList>
    </citation>
    <scope>NUCLEOTIDE SEQUENCE [LARGE SCALE GENOMIC DNA]</scope>
    <source>
        <strain evidence="2 3">DSM 25027</strain>
    </source>
</reference>
<proteinExistence type="predicted"/>
<gene>
    <name evidence="2" type="ORF">CLV81_0411</name>
</gene>
<name>A0A2T0MFS6_9FLAO</name>
<keyword evidence="1" id="KW-0732">Signal</keyword>
<evidence type="ECO:0008006" key="4">
    <source>
        <dbReference type="Google" id="ProtNLM"/>
    </source>
</evidence>
<comment type="caution">
    <text evidence="2">The sequence shown here is derived from an EMBL/GenBank/DDBJ whole genome shotgun (WGS) entry which is preliminary data.</text>
</comment>
<sequence length="248" mass="28469">MKKFKVAFALLSLILSSCSSDGEDEAILDAIRLDSFLEGREVVLDNVIACAASNRNPELVSVFLYPRPGVSNIRYFETSTAEVDKNDFAQYTSKELPLFDVFNGHLLRYEIEPEEEKWVIVSFEEEGDVHVSNPIRLKQLSKPTEYLSENVMTDLSMGTMPQFTWEDGRFTDSRIYFHVVTNAFNDFLSGTYTFERRFQYYKLDNVVLNITEETPPILTPGTPYGFTLLAVSEDNWVNLFSEIPFELE</sequence>